<name>A0A7R9UH18_9STRA</name>
<dbReference type="AlphaFoldDB" id="A0A7R9UH18"/>
<evidence type="ECO:0000256" key="2">
    <source>
        <dbReference type="SAM" id="SignalP"/>
    </source>
</evidence>
<evidence type="ECO:0000313" key="3">
    <source>
        <dbReference type="EMBL" id="CAD8264127.1"/>
    </source>
</evidence>
<dbReference type="EMBL" id="HBEA01017940">
    <property type="protein sequence ID" value="CAD8264127.1"/>
    <property type="molecule type" value="Transcribed_RNA"/>
</dbReference>
<protein>
    <submittedName>
        <fullName evidence="3">Uncharacterized protein</fullName>
    </submittedName>
</protein>
<feature type="chain" id="PRO_5031420722" evidence="2">
    <location>
        <begin position="19"/>
        <end position="106"/>
    </location>
</feature>
<feature type="region of interest" description="Disordered" evidence="1">
    <location>
        <begin position="38"/>
        <end position="57"/>
    </location>
</feature>
<gene>
    <name evidence="3" type="ORF">PPYR1160_LOCUS13630</name>
</gene>
<feature type="compositionally biased region" description="Basic residues" evidence="1">
    <location>
        <begin position="82"/>
        <end position="95"/>
    </location>
</feature>
<feature type="signal peptide" evidence="2">
    <location>
        <begin position="1"/>
        <end position="18"/>
    </location>
</feature>
<organism evidence="3">
    <name type="scientific">Pinguiococcus pyrenoidosus</name>
    <dbReference type="NCBI Taxonomy" id="172671"/>
    <lineage>
        <taxon>Eukaryota</taxon>
        <taxon>Sar</taxon>
        <taxon>Stramenopiles</taxon>
        <taxon>Ochrophyta</taxon>
        <taxon>Pinguiophyceae</taxon>
        <taxon>Pinguiochrysidales</taxon>
        <taxon>Pinguiochrysidaceae</taxon>
        <taxon>Pinguiococcus</taxon>
    </lineage>
</organism>
<accession>A0A7R9UH18</accession>
<feature type="region of interest" description="Disordered" evidence="1">
    <location>
        <begin position="82"/>
        <end position="106"/>
    </location>
</feature>
<reference evidence="3" key="1">
    <citation type="submission" date="2021-01" db="EMBL/GenBank/DDBJ databases">
        <authorList>
            <person name="Corre E."/>
            <person name="Pelletier E."/>
            <person name="Niang G."/>
            <person name="Scheremetjew M."/>
            <person name="Finn R."/>
            <person name="Kale V."/>
            <person name="Holt S."/>
            <person name="Cochrane G."/>
            <person name="Meng A."/>
            <person name="Brown T."/>
            <person name="Cohen L."/>
        </authorList>
    </citation>
    <scope>NUCLEOTIDE SEQUENCE</scope>
    <source>
        <strain evidence="3">CCMP2078</strain>
    </source>
</reference>
<keyword evidence="2" id="KW-0732">Signal</keyword>
<evidence type="ECO:0000256" key="1">
    <source>
        <dbReference type="SAM" id="MobiDB-lite"/>
    </source>
</evidence>
<sequence>MRFLALLALLLLVQPLCATLQGHRTWLVRGGKTVKVEATDGEEQTSSKKDSVSLSKPGPAKVFTLFWLTFFDPTYEEQLKPKKKLKSKGKSKKPKISGTGYKLGSG</sequence>
<proteinExistence type="predicted"/>